<comment type="function">
    <text evidence="2">Required for morphogenesis under gluconeogenic growth conditions.</text>
</comment>
<dbReference type="AlphaFoldDB" id="F7NHI8"/>
<dbReference type="STRING" id="1009370.ALO_07678"/>
<proteinExistence type="inferred from homology"/>
<dbReference type="eggNOG" id="COG0391">
    <property type="taxonomic scope" value="Bacteria"/>
</dbReference>
<dbReference type="OrthoDB" id="9783842at2"/>
<dbReference type="RefSeq" id="WP_004094348.1">
    <property type="nucleotide sequence ID" value="NZ_AFGF01000054.1"/>
</dbReference>
<dbReference type="Gene3D" id="3.40.50.10680">
    <property type="entry name" value="CofD-like domains"/>
    <property type="match status" value="1"/>
</dbReference>
<dbReference type="InterPro" id="IPR010119">
    <property type="entry name" value="Gluconeogen_factor"/>
</dbReference>
<feature type="transmembrane region" description="Helical" evidence="3">
    <location>
        <begin position="60"/>
        <end position="81"/>
    </location>
</feature>
<dbReference type="NCBIfam" id="TIGR01826">
    <property type="entry name" value="CofD_related"/>
    <property type="match status" value="1"/>
</dbReference>
<keyword evidence="1 2" id="KW-0963">Cytoplasm</keyword>
<dbReference type="CDD" id="cd07187">
    <property type="entry name" value="YvcK_like"/>
    <property type="match status" value="1"/>
</dbReference>
<keyword evidence="5" id="KW-1185">Reference proteome</keyword>
<dbReference type="PANTHER" id="PTHR30135">
    <property type="entry name" value="UNCHARACTERIZED PROTEIN YVCK-RELATED"/>
    <property type="match status" value="1"/>
</dbReference>
<dbReference type="GO" id="GO:0008360">
    <property type="term" value="P:regulation of cell shape"/>
    <property type="evidence" value="ECO:0007669"/>
    <property type="project" value="UniProtKB-UniRule"/>
</dbReference>
<dbReference type="GO" id="GO:0005737">
    <property type="term" value="C:cytoplasm"/>
    <property type="evidence" value="ECO:0007669"/>
    <property type="project" value="UniProtKB-SubCell"/>
</dbReference>
<keyword evidence="3" id="KW-1133">Transmembrane helix</keyword>
<evidence type="ECO:0000256" key="2">
    <source>
        <dbReference type="HAMAP-Rule" id="MF_00973"/>
    </source>
</evidence>
<feature type="transmembrane region" description="Helical" evidence="3">
    <location>
        <begin position="16"/>
        <end position="40"/>
    </location>
</feature>
<comment type="caution">
    <text evidence="4">The sequence shown here is derived from an EMBL/GenBank/DDBJ whole genome shotgun (WGS) entry which is preliminary data.</text>
</comment>
<dbReference type="SUPFAM" id="SSF142338">
    <property type="entry name" value="CofD-like"/>
    <property type="match status" value="1"/>
</dbReference>
<dbReference type="Proteomes" id="UP000003240">
    <property type="component" value="Unassembled WGS sequence"/>
</dbReference>
<comment type="subcellular location">
    <subcellularLocation>
        <location evidence="2">Cytoplasm</location>
    </subcellularLocation>
</comment>
<evidence type="ECO:0000256" key="1">
    <source>
        <dbReference type="ARBA" id="ARBA00022490"/>
    </source>
</evidence>
<evidence type="ECO:0000313" key="4">
    <source>
        <dbReference type="EMBL" id="EGO64535.1"/>
    </source>
</evidence>
<comment type="similarity">
    <text evidence="2">Belongs to the gluconeogenesis factor family.</text>
</comment>
<evidence type="ECO:0000256" key="3">
    <source>
        <dbReference type="SAM" id="Phobius"/>
    </source>
</evidence>
<reference evidence="4 5" key="1">
    <citation type="journal article" date="2011" name="EMBO J.">
        <title>Structural diversity of bacterial flagellar motors.</title>
        <authorList>
            <person name="Chen S."/>
            <person name="Beeby M."/>
            <person name="Murphy G.E."/>
            <person name="Leadbetter J.R."/>
            <person name="Hendrixson D.R."/>
            <person name="Briegel A."/>
            <person name="Li Z."/>
            <person name="Shi J."/>
            <person name="Tocheva E.I."/>
            <person name="Muller A."/>
            <person name="Dobro M.J."/>
            <person name="Jensen G.J."/>
        </authorList>
    </citation>
    <scope>NUCLEOTIDE SEQUENCE [LARGE SCALE GENOMIC DNA]</scope>
    <source>
        <strain evidence="4 5">DSM 6540</strain>
    </source>
</reference>
<organism evidence="4 5">
    <name type="scientific">Acetonema longum DSM 6540</name>
    <dbReference type="NCBI Taxonomy" id="1009370"/>
    <lineage>
        <taxon>Bacteria</taxon>
        <taxon>Bacillati</taxon>
        <taxon>Bacillota</taxon>
        <taxon>Negativicutes</taxon>
        <taxon>Acetonemataceae</taxon>
        <taxon>Acetonema</taxon>
    </lineage>
</organism>
<evidence type="ECO:0000313" key="5">
    <source>
        <dbReference type="Proteomes" id="UP000003240"/>
    </source>
</evidence>
<dbReference type="PANTHER" id="PTHR30135:SF3">
    <property type="entry name" value="GLUCONEOGENESIS FACTOR-RELATED"/>
    <property type="match status" value="1"/>
</dbReference>
<protein>
    <recommendedName>
        <fullName evidence="2">Putative gluconeogenesis factor</fullName>
    </recommendedName>
</protein>
<sequence length="458" mass="49491">MKWIQWLYPGMKLKRWLFLFALGVILTSFGLAVVFNYQFISQVETQIFLTVYRLTGTHMPGSAPLAGLLVFFAGVAAMVLATKQMILSITSVLLPEGVGSIVQKIYDKRKRDKGPSVVVLGGGTGLSVLLRGLKKYTSNLTAIVTVADDGGSSGRLRQELGMIPPGDLRNCLVALAETEPLMEKLFQHRFGGGGMLAGHSFGNLFIAAMNEVLDDVELAIKESSKVLAVCGQVLPATTKPVRLVATMTDGSQVDGESRIPLSGKKIKHVAIEPADVKPVASALEAIAEADACILGPGSLYTSILPNLLVKEIADALRHSPAVKIYICNVMTQPGETDRYTASQHIKAIINHLGPGVIDYAIINVQTVASHLKEAYAREGAAPVEADVQNVKALGVEPVMANIISETSLVRHNSAQLSRIIMDMVEKIRYKSQVPFLDYYLYNLPVSSENDSNDNEDVC</sequence>
<dbReference type="InterPro" id="IPR038136">
    <property type="entry name" value="CofD-like_dom_sf"/>
</dbReference>
<keyword evidence="3" id="KW-0812">Transmembrane</keyword>
<dbReference type="GO" id="GO:0043743">
    <property type="term" value="F:LPPG:FO 2-phospho-L-lactate transferase activity"/>
    <property type="evidence" value="ECO:0007669"/>
    <property type="project" value="InterPro"/>
</dbReference>
<dbReference type="HAMAP" id="MF_00973">
    <property type="entry name" value="Gluconeogen_factor"/>
    <property type="match status" value="1"/>
</dbReference>
<dbReference type="Pfam" id="PF01933">
    <property type="entry name" value="CofD"/>
    <property type="match status" value="1"/>
</dbReference>
<gene>
    <name evidence="4" type="ORF">ALO_07678</name>
</gene>
<name>F7NHI8_9FIRM</name>
<dbReference type="InterPro" id="IPR002882">
    <property type="entry name" value="CofD"/>
</dbReference>
<keyword evidence="3" id="KW-0472">Membrane</keyword>
<accession>F7NHI8</accession>
<dbReference type="EMBL" id="AFGF01000054">
    <property type="protein sequence ID" value="EGO64535.1"/>
    <property type="molecule type" value="Genomic_DNA"/>
</dbReference>